<gene>
    <name evidence="1" type="ORF">XYLVIOL_LOCUS5309</name>
</gene>
<name>A0ABP1NM32_XYLVO</name>
<comment type="caution">
    <text evidence="1">The sequence shown here is derived from an EMBL/GenBank/DDBJ whole genome shotgun (WGS) entry which is preliminary data.</text>
</comment>
<proteinExistence type="predicted"/>
<dbReference type="EMBL" id="CAXAJV020001292">
    <property type="protein sequence ID" value="CAL7941997.1"/>
    <property type="molecule type" value="Genomic_DNA"/>
</dbReference>
<evidence type="ECO:0000313" key="2">
    <source>
        <dbReference type="Proteomes" id="UP001642520"/>
    </source>
</evidence>
<sequence>MSIHSIIKAMKLGLISLSYCELLCFKRFKVESYVLEFKELWSKKLSHELILNLRPTGLNEIQCWDIIVHGVALQNASIIRHLTLSGIDVPGILKWQSPINVASPRIITFLRLIGIEEDIVQLVEQNGIDEETEQMLVDLGLNEMEEKLSSMEEIICECSLTILEPISNSSEIIQTICNASDSKTNSITDTSEYLQQSTCQCHILAKNKSARELNAQRSDYLRKNVMVPLSWAIARTLKYKPSDPIHFTAYQLLRWVHDNVPQIKKDNLHQFIALSTIAMDRKLIVKKRLEDEKLSKKLNEEAMENIPCSICKDHQELHRIKKQCWKCVKKPLKKLEICEFPEICSSCKINVSDQD</sequence>
<protein>
    <submittedName>
        <fullName evidence="1">Uncharacterized protein</fullName>
    </submittedName>
</protein>
<dbReference type="Proteomes" id="UP001642520">
    <property type="component" value="Unassembled WGS sequence"/>
</dbReference>
<evidence type="ECO:0000313" key="1">
    <source>
        <dbReference type="EMBL" id="CAL7941997.1"/>
    </source>
</evidence>
<reference evidence="1 2" key="1">
    <citation type="submission" date="2024-08" db="EMBL/GenBank/DDBJ databases">
        <authorList>
            <person name="Will J Nash"/>
            <person name="Angela Man"/>
            <person name="Seanna McTaggart"/>
            <person name="Kendall Baker"/>
            <person name="Tom Barker"/>
            <person name="Leah Catchpole"/>
            <person name="Alex Durrant"/>
            <person name="Karim Gharbi"/>
            <person name="Naomi Irish"/>
            <person name="Gemy Kaithakottil"/>
            <person name="Debby Ku"/>
            <person name="Aaliyah Providence"/>
            <person name="Felix Shaw"/>
            <person name="David Swarbreck"/>
            <person name="Chris Watkins"/>
            <person name="Ann M. McCartney"/>
            <person name="Giulio Formenti"/>
            <person name="Alice Mouton"/>
            <person name="Noel Vella"/>
            <person name="Bjorn M von Reumont"/>
            <person name="Adriana Vella"/>
            <person name="Wilfried Haerty"/>
        </authorList>
    </citation>
    <scope>NUCLEOTIDE SEQUENCE [LARGE SCALE GENOMIC DNA]</scope>
</reference>
<keyword evidence="2" id="KW-1185">Reference proteome</keyword>
<accession>A0ABP1NM32</accession>
<organism evidence="1 2">
    <name type="scientific">Xylocopa violacea</name>
    <name type="common">Violet carpenter bee</name>
    <name type="synonym">Apis violacea</name>
    <dbReference type="NCBI Taxonomy" id="135666"/>
    <lineage>
        <taxon>Eukaryota</taxon>
        <taxon>Metazoa</taxon>
        <taxon>Ecdysozoa</taxon>
        <taxon>Arthropoda</taxon>
        <taxon>Hexapoda</taxon>
        <taxon>Insecta</taxon>
        <taxon>Pterygota</taxon>
        <taxon>Neoptera</taxon>
        <taxon>Endopterygota</taxon>
        <taxon>Hymenoptera</taxon>
        <taxon>Apocrita</taxon>
        <taxon>Aculeata</taxon>
        <taxon>Apoidea</taxon>
        <taxon>Anthophila</taxon>
        <taxon>Apidae</taxon>
        <taxon>Xylocopa</taxon>
        <taxon>Xylocopa</taxon>
    </lineage>
</organism>